<dbReference type="AlphaFoldDB" id="A0A1H0ULH5"/>
<accession>A0A1H0ULH5</accession>
<protein>
    <submittedName>
        <fullName evidence="1">Uncharacterized protein</fullName>
    </submittedName>
</protein>
<keyword evidence="2" id="KW-1185">Reference proteome</keyword>
<dbReference type="Proteomes" id="UP000199317">
    <property type="component" value="Unassembled WGS sequence"/>
</dbReference>
<name>A0A1H0ULH5_9BURK</name>
<reference evidence="2" key="1">
    <citation type="submission" date="2016-10" db="EMBL/GenBank/DDBJ databases">
        <authorList>
            <person name="Varghese N."/>
            <person name="Submissions S."/>
        </authorList>
    </citation>
    <scope>NUCLEOTIDE SEQUENCE [LARGE SCALE GENOMIC DNA]</scope>
    <source>
        <strain evidence="2">DSM 17101</strain>
    </source>
</reference>
<proteinExistence type="predicted"/>
<dbReference type="EMBL" id="FNJL01000020">
    <property type="protein sequence ID" value="SDP66923.1"/>
    <property type="molecule type" value="Genomic_DNA"/>
</dbReference>
<dbReference type="OrthoDB" id="9814432at2"/>
<evidence type="ECO:0000313" key="1">
    <source>
        <dbReference type="EMBL" id="SDP66923.1"/>
    </source>
</evidence>
<evidence type="ECO:0000313" key="2">
    <source>
        <dbReference type="Proteomes" id="UP000199317"/>
    </source>
</evidence>
<dbReference type="NCBIfam" id="NF041023">
    <property type="entry name" value="PP0621_fam"/>
    <property type="match status" value="1"/>
</dbReference>
<sequence>MKYLVLLLVLAVAWWLWRGGARRGQVAGTEARARLAKPQDMVPCAHCGVHVPASQALAHGGHTYCGPEHQRLGPR</sequence>
<dbReference type="InterPro" id="IPR049708">
    <property type="entry name" value="PP0621-like"/>
</dbReference>
<gene>
    <name evidence="1" type="ORF">SAMN04489708_12083</name>
</gene>
<organism evidence="1 2">
    <name type="scientific">Paracidovorax cattleyae</name>
    <dbReference type="NCBI Taxonomy" id="80868"/>
    <lineage>
        <taxon>Bacteria</taxon>
        <taxon>Pseudomonadati</taxon>
        <taxon>Pseudomonadota</taxon>
        <taxon>Betaproteobacteria</taxon>
        <taxon>Burkholderiales</taxon>
        <taxon>Comamonadaceae</taxon>
        <taxon>Paracidovorax</taxon>
    </lineage>
</organism>
<dbReference type="RefSeq" id="WP_092836154.1">
    <property type="nucleotide sequence ID" value="NZ_CP028290.1"/>
</dbReference>